<name>A0A6A6HC03_VIRVR</name>
<keyword evidence="2" id="KW-1185">Reference proteome</keyword>
<protein>
    <submittedName>
        <fullName evidence="1">Uncharacterized protein</fullName>
    </submittedName>
</protein>
<organism evidence="1 2">
    <name type="scientific">Viridothelium virens</name>
    <name type="common">Speckled blister lichen</name>
    <name type="synonym">Trypethelium virens</name>
    <dbReference type="NCBI Taxonomy" id="1048519"/>
    <lineage>
        <taxon>Eukaryota</taxon>
        <taxon>Fungi</taxon>
        <taxon>Dikarya</taxon>
        <taxon>Ascomycota</taxon>
        <taxon>Pezizomycotina</taxon>
        <taxon>Dothideomycetes</taxon>
        <taxon>Dothideomycetes incertae sedis</taxon>
        <taxon>Trypetheliales</taxon>
        <taxon>Trypetheliaceae</taxon>
        <taxon>Viridothelium</taxon>
    </lineage>
</organism>
<accession>A0A6A6HC03</accession>
<dbReference type="AlphaFoldDB" id="A0A6A6HC03"/>
<evidence type="ECO:0000313" key="2">
    <source>
        <dbReference type="Proteomes" id="UP000800092"/>
    </source>
</evidence>
<proteinExistence type="predicted"/>
<reference evidence="1" key="1">
    <citation type="journal article" date="2020" name="Stud. Mycol.">
        <title>101 Dothideomycetes genomes: a test case for predicting lifestyles and emergence of pathogens.</title>
        <authorList>
            <person name="Haridas S."/>
            <person name="Albert R."/>
            <person name="Binder M."/>
            <person name="Bloem J."/>
            <person name="Labutti K."/>
            <person name="Salamov A."/>
            <person name="Andreopoulos B."/>
            <person name="Baker S."/>
            <person name="Barry K."/>
            <person name="Bills G."/>
            <person name="Bluhm B."/>
            <person name="Cannon C."/>
            <person name="Castanera R."/>
            <person name="Culley D."/>
            <person name="Daum C."/>
            <person name="Ezra D."/>
            <person name="Gonzalez J."/>
            <person name="Henrissat B."/>
            <person name="Kuo A."/>
            <person name="Liang C."/>
            <person name="Lipzen A."/>
            <person name="Lutzoni F."/>
            <person name="Magnuson J."/>
            <person name="Mondo S."/>
            <person name="Nolan M."/>
            <person name="Ohm R."/>
            <person name="Pangilinan J."/>
            <person name="Park H.-J."/>
            <person name="Ramirez L."/>
            <person name="Alfaro M."/>
            <person name="Sun H."/>
            <person name="Tritt A."/>
            <person name="Yoshinaga Y."/>
            <person name="Zwiers L.-H."/>
            <person name="Turgeon B."/>
            <person name="Goodwin S."/>
            <person name="Spatafora J."/>
            <person name="Crous P."/>
            <person name="Grigoriev I."/>
        </authorList>
    </citation>
    <scope>NUCLEOTIDE SEQUENCE</scope>
    <source>
        <strain evidence="1">Tuck. ex Michener</strain>
    </source>
</reference>
<sequence>MDFDNNDDSTVLRNYWPVLENDSILIASRGVLAKTRTHVSTSHGIDQEPFNLEESGQVLRRITDFNGIGPRACLDIRKNWK</sequence>
<gene>
    <name evidence="1" type="ORF">EV356DRAFT_500181</name>
</gene>
<evidence type="ECO:0000313" key="1">
    <source>
        <dbReference type="EMBL" id="KAF2235635.1"/>
    </source>
</evidence>
<dbReference type="EMBL" id="ML991790">
    <property type="protein sequence ID" value="KAF2235635.1"/>
    <property type="molecule type" value="Genomic_DNA"/>
</dbReference>
<dbReference type="Proteomes" id="UP000800092">
    <property type="component" value="Unassembled WGS sequence"/>
</dbReference>